<name>A0A5J5B3T8_9ASTE</name>
<feature type="region of interest" description="Disordered" evidence="17">
    <location>
        <begin position="55"/>
        <end position="111"/>
    </location>
</feature>
<dbReference type="GO" id="GO:0048476">
    <property type="term" value="C:Holliday junction resolvase complex"/>
    <property type="evidence" value="ECO:0007669"/>
    <property type="project" value="UniProtKB-UniRule"/>
</dbReference>
<keyword evidence="5" id="KW-0132">Cell division</keyword>
<organism evidence="19 20">
    <name type="scientific">Nyssa sinensis</name>
    <dbReference type="NCBI Taxonomy" id="561372"/>
    <lineage>
        <taxon>Eukaryota</taxon>
        <taxon>Viridiplantae</taxon>
        <taxon>Streptophyta</taxon>
        <taxon>Embryophyta</taxon>
        <taxon>Tracheophyta</taxon>
        <taxon>Spermatophyta</taxon>
        <taxon>Magnoliopsida</taxon>
        <taxon>eudicotyledons</taxon>
        <taxon>Gunneridae</taxon>
        <taxon>Pentapetalae</taxon>
        <taxon>asterids</taxon>
        <taxon>Cornales</taxon>
        <taxon>Nyssaceae</taxon>
        <taxon>Nyssa</taxon>
    </lineage>
</organism>
<dbReference type="InterPro" id="IPR047417">
    <property type="entry name" value="WHD_MUS81"/>
</dbReference>
<evidence type="ECO:0000256" key="13">
    <source>
        <dbReference type="ARBA" id="ARBA00023172"/>
    </source>
</evidence>
<keyword evidence="11 16" id="KW-0378">Hydrolase</keyword>
<dbReference type="InterPro" id="IPR011335">
    <property type="entry name" value="Restrct_endonuc-II-like"/>
</dbReference>
<dbReference type="InterPro" id="IPR047416">
    <property type="entry name" value="XPF_nuclease_Mus81"/>
</dbReference>
<keyword evidence="7 16" id="KW-0479">Metal-binding</keyword>
<dbReference type="Proteomes" id="UP000325577">
    <property type="component" value="Linkage Group LG15"/>
</dbReference>
<sequence length="1256" mass="139959">MSDSKLIVFGSFSEDETRLWLRQSSENATKPVEKYLQVGSSNFVTEICFGDFNGEQSSQSSKGPTFSQPSSIQKDNKGKSTKTENVLLPGALGSLKENGGTHNSAHYTPLSNGNKEFKMIDGINLTTLCVSEYEGNPPNQFSTSKLHGLDNASSSKGNLNGTVDLSAVAHLEEESRKASNGSVIASRDLLPRGLINPGNLCFLNATLQALLSCSPFVWLLQGLRIRNIPKVGYPTLSAFAEFVSDFDMPSGESLKKKDVLETGRPFKPAMFEGVLRNFTPDVPNSISGRPRQEDAQEFLSFVMHQLHDELLKLEGKVSSLNGNTKLRSFRISAIFGGQIRSVVKARGNKASATVQPFLLLHLDISHEAVNTIDDALRLFSAPETLEEYRTSAIGKAGVVTARKSVNIQTLPKIMILHLMRFSYGSHGSTKLHKPVHFPLELVLGRELLVSPSSEGRRYELVSTVTHHGREASKGHYTADASYPNGQWLRFDDASVTAIGTSKWFATALGDVGRFFHTNDLLHLPRNVLAYAWKVERLDNVTTSLRRLHLRPRLLNISRAFFYESLHVTLDTGRRPLLLPQVIIPAITKIAKTSLKQMLKIAIPLSFPLFLPKWRSRDERCVRRTKSWRSSVWKKRQELAETPKGVSENTDMTLYKAYSNLCNSKIPIKTLKDFSQIKGVGKWILRLMQGFFETDSDSPEQEDLTKKGKKSKGTKRYVPQKNSVAYALLITLYRGTTNGSDFMCKQELIDAADVSGLSRVPIAPEKGKGKPGQFGSSPRDWYSGWSCMKTLITKGLVVKSSCPAKYMLTQEGKESARECLSRSGLVDLTESLATTERFSDLNATNMSDLEIVDTDSVKEVTIPSVHLSRQKKAIDVPPESLDRFVRMGYSREQILRAFSEVSETSQNKVSSLWPAVLCRLQEDQVYGLPLECQKTLREDCIASSTSYKSRADQADLVIGEKSQMHSALSGVLHKKRSSFVSDSTQSSYTLKACSSSDYSAHKRGSCGLEANMNVLPMPPLGFGERFEDAYEVILILDDREQFATQGSRSRKIIENICTQFKIQIEVRRLPVGDGIWDNRYRDQKLRLLRCGLKKLIYLVEGDPNSSEAAESIKTACFTTEILEGFDVQRTSGLADTLRKYGYLTQAITQYYRSEFPEDKQKSSAVCPPFDEFMKRCQALDKMTVSDVFAIQLMQVPQVTEEVALAVLDLYPTLVSLARAYSLLEGDISAQEEMLMKLSNNVVSGVASRNIFQLIWGS</sequence>
<evidence type="ECO:0000256" key="2">
    <source>
        <dbReference type="ARBA" id="ARBA00004123"/>
    </source>
</evidence>
<dbReference type="FunFam" id="1.10.150.670:FF:000003">
    <property type="entry name" value="Crossover junction endonuclease MUS81"/>
    <property type="match status" value="1"/>
</dbReference>
<evidence type="ECO:0000256" key="15">
    <source>
        <dbReference type="ARBA" id="ARBA00023242"/>
    </source>
</evidence>
<comment type="subunit">
    <text evidence="16">Interacts with EME1.</text>
</comment>
<keyword evidence="6 16" id="KW-0540">Nuclease</keyword>
<dbReference type="Gene3D" id="1.10.10.10">
    <property type="entry name" value="Winged helix-like DNA-binding domain superfamily/Winged helix DNA-binding domain"/>
    <property type="match status" value="1"/>
</dbReference>
<feature type="compositionally biased region" description="Polar residues" evidence="17">
    <location>
        <begin position="100"/>
        <end position="111"/>
    </location>
</feature>
<dbReference type="PANTHER" id="PTHR13451:SF0">
    <property type="entry name" value="CROSSOVER JUNCTION ENDONUCLEASE MUS81"/>
    <property type="match status" value="1"/>
</dbReference>
<evidence type="ECO:0000256" key="14">
    <source>
        <dbReference type="ARBA" id="ARBA00023204"/>
    </source>
</evidence>
<evidence type="ECO:0000256" key="17">
    <source>
        <dbReference type="SAM" id="MobiDB-lite"/>
    </source>
</evidence>
<dbReference type="InterPro" id="IPR036388">
    <property type="entry name" value="WH-like_DNA-bd_sf"/>
</dbReference>
<dbReference type="CDD" id="cd20074">
    <property type="entry name" value="XPF_nuclease_Mus81"/>
    <property type="match status" value="1"/>
</dbReference>
<evidence type="ECO:0000256" key="7">
    <source>
        <dbReference type="ARBA" id="ARBA00022723"/>
    </source>
</evidence>
<dbReference type="PROSITE" id="PS50235">
    <property type="entry name" value="USP_3"/>
    <property type="match status" value="1"/>
</dbReference>
<dbReference type="GO" id="GO:0005634">
    <property type="term" value="C:nucleus"/>
    <property type="evidence" value="ECO:0007669"/>
    <property type="project" value="UniProtKB-SubCell"/>
</dbReference>
<dbReference type="InterPro" id="IPR028889">
    <property type="entry name" value="USP"/>
</dbReference>
<comment type="subcellular location">
    <subcellularLocation>
        <location evidence="2 16">Nucleus</location>
    </subcellularLocation>
</comment>
<evidence type="ECO:0000259" key="18">
    <source>
        <dbReference type="PROSITE" id="PS50235"/>
    </source>
</evidence>
<evidence type="ECO:0000256" key="12">
    <source>
        <dbReference type="ARBA" id="ARBA00022842"/>
    </source>
</evidence>
<keyword evidence="9 16" id="KW-0227">DNA damage</keyword>
<comment type="similarity">
    <text evidence="3">Belongs to the peptidase C19 family.</text>
</comment>
<dbReference type="InterPro" id="IPR006166">
    <property type="entry name" value="ERCC4_domain"/>
</dbReference>
<evidence type="ECO:0000256" key="5">
    <source>
        <dbReference type="ARBA" id="ARBA00022618"/>
    </source>
</evidence>
<dbReference type="GO" id="GO:0006308">
    <property type="term" value="P:DNA catabolic process"/>
    <property type="evidence" value="ECO:0007669"/>
    <property type="project" value="UniProtKB-UniRule"/>
</dbReference>
<protein>
    <recommendedName>
        <fullName evidence="16">Crossover junction endonuclease MUS81</fullName>
        <ecNumber evidence="16">3.1.22.-</ecNumber>
    </recommendedName>
</protein>
<dbReference type="GO" id="GO:0051301">
    <property type="term" value="P:cell division"/>
    <property type="evidence" value="ECO:0007669"/>
    <property type="project" value="UniProtKB-KW"/>
</dbReference>
<dbReference type="OrthoDB" id="5963188at2759"/>
<dbReference type="GO" id="GO:0003677">
    <property type="term" value="F:DNA binding"/>
    <property type="evidence" value="ECO:0007669"/>
    <property type="project" value="UniProtKB-UniRule"/>
</dbReference>
<evidence type="ECO:0000256" key="16">
    <source>
        <dbReference type="RuleBase" id="RU369042"/>
    </source>
</evidence>
<dbReference type="Pfam" id="PF02732">
    <property type="entry name" value="ERCC4"/>
    <property type="match status" value="1"/>
</dbReference>
<dbReference type="SMART" id="SM00891">
    <property type="entry name" value="ERCC4"/>
    <property type="match status" value="1"/>
</dbReference>
<dbReference type="CDD" id="cd21036">
    <property type="entry name" value="WH_MUS81"/>
    <property type="match status" value="1"/>
</dbReference>
<dbReference type="Gene3D" id="3.90.70.10">
    <property type="entry name" value="Cysteine proteinases"/>
    <property type="match status" value="1"/>
</dbReference>
<comment type="function">
    <text evidence="16">Interacts with EME1 to form a DNA structure-specific endonuclease with substrate preference for branched DNA structures with a 5'-end at the branch nick. Typical substrates include 3'-flap structures, D-loops, replication forks and nicked Holliday junctions. May be required in mitosis for the processing of stalled or collapsed replication fork intermediates. May be required in meiosis for the repair of meiosis-specific double strand breaks subsequent to single-end invasion (SEI).</text>
</comment>
<gene>
    <name evidence="19" type="ORF">F0562_027015</name>
</gene>
<dbReference type="AlphaFoldDB" id="A0A5J5B3T8"/>
<keyword evidence="13 16" id="KW-0233">DNA recombination</keyword>
<dbReference type="Gene3D" id="1.10.150.670">
    <property type="entry name" value="Crossover junction endonuclease EME1, DNA-binding domain"/>
    <property type="match status" value="1"/>
</dbReference>
<dbReference type="InterPro" id="IPR042530">
    <property type="entry name" value="EME1/EME2_C"/>
</dbReference>
<dbReference type="GO" id="GO:0016579">
    <property type="term" value="P:protein deubiquitination"/>
    <property type="evidence" value="ECO:0007669"/>
    <property type="project" value="InterPro"/>
</dbReference>
<dbReference type="PROSITE" id="PS00973">
    <property type="entry name" value="USP_2"/>
    <property type="match status" value="1"/>
</dbReference>
<comment type="similarity">
    <text evidence="4 16">Belongs to the XPF family.</text>
</comment>
<keyword evidence="8 16" id="KW-0255">Endonuclease</keyword>
<dbReference type="GO" id="GO:0031573">
    <property type="term" value="P:mitotic intra-S DNA damage checkpoint signaling"/>
    <property type="evidence" value="ECO:0007669"/>
    <property type="project" value="TreeGrafter"/>
</dbReference>
<dbReference type="EC" id="3.1.22.-" evidence="16"/>
<keyword evidence="12 16" id="KW-0460">Magnesium</keyword>
<evidence type="ECO:0000256" key="1">
    <source>
        <dbReference type="ARBA" id="ARBA00001946"/>
    </source>
</evidence>
<dbReference type="PROSITE" id="PS00972">
    <property type="entry name" value="USP_1"/>
    <property type="match status" value="1"/>
</dbReference>
<feature type="region of interest" description="Disordered" evidence="17">
    <location>
        <begin position="694"/>
        <end position="714"/>
    </location>
</feature>
<dbReference type="SUPFAM" id="SSF52980">
    <property type="entry name" value="Restriction endonuclease-like"/>
    <property type="match status" value="1"/>
</dbReference>
<dbReference type="EMBL" id="CM018038">
    <property type="protein sequence ID" value="KAA8537298.1"/>
    <property type="molecule type" value="Genomic_DNA"/>
</dbReference>
<evidence type="ECO:0000313" key="19">
    <source>
        <dbReference type="EMBL" id="KAA8537298.1"/>
    </source>
</evidence>
<evidence type="ECO:0000313" key="20">
    <source>
        <dbReference type="Proteomes" id="UP000325577"/>
    </source>
</evidence>
<keyword evidence="10" id="KW-0131">Cell cycle</keyword>
<dbReference type="InterPro" id="IPR038765">
    <property type="entry name" value="Papain-like_cys_pep_sf"/>
</dbReference>
<dbReference type="GO" id="GO:0008821">
    <property type="term" value="F:crossover junction DNA endonuclease activity"/>
    <property type="evidence" value="ECO:0007669"/>
    <property type="project" value="UniProtKB-UniRule"/>
</dbReference>
<evidence type="ECO:0000256" key="9">
    <source>
        <dbReference type="ARBA" id="ARBA00022763"/>
    </source>
</evidence>
<evidence type="ECO:0000256" key="6">
    <source>
        <dbReference type="ARBA" id="ARBA00022722"/>
    </source>
</evidence>
<evidence type="ECO:0000256" key="8">
    <source>
        <dbReference type="ARBA" id="ARBA00022759"/>
    </source>
</evidence>
<dbReference type="Pfam" id="PF00443">
    <property type="entry name" value="UCH"/>
    <property type="match status" value="1"/>
</dbReference>
<feature type="compositionally biased region" description="Polar residues" evidence="17">
    <location>
        <begin position="55"/>
        <end position="73"/>
    </location>
</feature>
<accession>A0A5J5B3T8</accession>
<dbReference type="GO" id="GO:0000727">
    <property type="term" value="P:double-strand break repair via break-induced replication"/>
    <property type="evidence" value="ECO:0007669"/>
    <property type="project" value="UniProtKB-UniRule"/>
</dbReference>
<dbReference type="GO" id="GO:0000712">
    <property type="term" value="P:resolution of meiotic recombination intermediates"/>
    <property type="evidence" value="ECO:0007669"/>
    <property type="project" value="TreeGrafter"/>
</dbReference>
<dbReference type="SUPFAM" id="SSF54001">
    <property type="entry name" value="Cysteine proteinases"/>
    <property type="match status" value="1"/>
</dbReference>
<evidence type="ECO:0000256" key="10">
    <source>
        <dbReference type="ARBA" id="ARBA00022776"/>
    </source>
</evidence>
<feature type="domain" description="USP" evidence="18">
    <location>
        <begin position="192"/>
        <end position="519"/>
    </location>
</feature>
<evidence type="ECO:0000256" key="3">
    <source>
        <dbReference type="ARBA" id="ARBA00009085"/>
    </source>
</evidence>
<evidence type="ECO:0000256" key="4">
    <source>
        <dbReference type="ARBA" id="ARBA00010015"/>
    </source>
</evidence>
<dbReference type="CDD" id="cd02257">
    <property type="entry name" value="Peptidase_C19"/>
    <property type="match status" value="1"/>
</dbReference>
<reference evidence="19 20" key="1">
    <citation type="submission" date="2019-09" db="EMBL/GenBank/DDBJ databases">
        <title>A chromosome-level genome assembly of the Chinese tupelo Nyssa sinensis.</title>
        <authorList>
            <person name="Yang X."/>
            <person name="Kang M."/>
            <person name="Yang Y."/>
            <person name="Xiong H."/>
            <person name="Wang M."/>
            <person name="Zhang Z."/>
            <person name="Wang Z."/>
            <person name="Wu H."/>
            <person name="Ma T."/>
            <person name="Liu J."/>
            <person name="Xi Z."/>
        </authorList>
    </citation>
    <scope>NUCLEOTIDE SEQUENCE [LARGE SCALE GENOMIC DNA]</scope>
    <source>
        <strain evidence="19">J267</strain>
        <tissue evidence="19">Leaf</tissue>
    </source>
</reference>
<keyword evidence="20" id="KW-1185">Reference proteome</keyword>
<keyword evidence="14 16" id="KW-0234">DNA repair</keyword>
<evidence type="ECO:0000256" key="11">
    <source>
        <dbReference type="ARBA" id="ARBA00022801"/>
    </source>
</evidence>
<dbReference type="InterPro" id="IPR001394">
    <property type="entry name" value="Peptidase_C19_UCH"/>
</dbReference>
<dbReference type="Pfam" id="PF21136">
    <property type="entry name" value="WHD_MUS81"/>
    <property type="match status" value="1"/>
</dbReference>
<dbReference type="Gene3D" id="3.40.50.10130">
    <property type="match status" value="1"/>
</dbReference>
<keyword evidence="15 16" id="KW-0539">Nucleus</keyword>
<keyword evidence="10" id="KW-0498">Mitosis</keyword>
<dbReference type="GO" id="GO:0048257">
    <property type="term" value="F:3'-flap endonuclease activity"/>
    <property type="evidence" value="ECO:0007669"/>
    <property type="project" value="TreeGrafter"/>
</dbReference>
<proteinExistence type="inferred from homology"/>
<dbReference type="InterPro" id="IPR033309">
    <property type="entry name" value="Mus81"/>
</dbReference>
<comment type="cofactor">
    <cofactor evidence="1 16">
        <name>Mg(2+)</name>
        <dbReference type="ChEBI" id="CHEBI:18420"/>
    </cofactor>
</comment>
<dbReference type="GO" id="GO:0004843">
    <property type="term" value="F:cysteine-type deubiquitinase activity"/>
    <property type="evidence" value="ECO:0007669"/>
    <property type="project" value="InterPro"/>
</dbReference>
<dbReference type="PANTHER" id="PTHR13451">
    <property type="entry name" value="CLASS II CROSSOVER JUNCTION ENDONUCLEASE MUS81"/>
    <property type="match status" value="1"/>
</dbReference>
<dbReference type="FunFam" id="1.10.10.10:FF:000307">
    <property type="entry name" value="Crossover junction endonuclease MUS81"/>
    <property type="match status" value="1"/>
</dbReference>
<dbReference type="GO" id="GO:0046872">
    <property type="term" value="F:metal ion binding"/>
    <property type="evidence" value="ECO:0007669"/>
    <property type="project" value="UniProtKB-UniRule"/>
</dbReference>
<dbReference type="InterPro" id="IPR018200">
    <property type="entry name" value="USP_CS"/>
</dbReference>